<organism evidence="12 13">
    <name type="scientific">Capsaspora owczarzaki (strain ATCC 30864)</name>
    <dbReference type="NCBI Taxonomy" id="595528"/>
    <lineage>
        <taxon>Eukaryota</taxon>
        <taxon>Filasterea</taxon>
        <taxon>Capsaspora</taxon>
    </lineage>
</organism>
<evidence type="ECO:0000256" key="4">
    <source>
        <dbReference type="ARBA" id="ARBA00022737"/>
    </source>
</evidence>
<dbReference type="InterPro" id="IPR023395">
    <property type="entry name" value="MCP_dom_sf"/>
</dbReference>
<dbReference type="PANTHER" id="PTHR45829">
    <property type="entry name" value="MITOCHONDRIAL CARRIER PROTEIN RIM2"/>
    <property type="match status" value="1"/>
</dbReference>
<keyword evidence="2 10" id="KW-0813">Transport</keyword>
<dbReference type="Pfam" id="PF00153">
    <property type="entry name" value="Mito_carr"/>
    <property type="match status" value="3"/>
</dbReference>
<dbReference type="GO" id="GO:0015218">
    <property type="term" value="F:pyrimidine nucleotide transmembrane transporter activity"/>
    <property type="evidence" value="ECO:0007669"/>
    <property type="project" value="InterPro"/>
</dbReference>
<keyword evidence="8 9" id="KW-0472">Membrane</keyword>
<comment type="similarity">
    <text evidence="10">Belongs to the mitochondrial carrier (TC 2.A.29) family.</text>
</comment>
<dbReference type="AlphaFoldDB" id="A0A0D2WIJ4"/>
<evidence type="ECO:0000256" key="6">
    <source>
        <dbReference type="ARBA" id="ARBA00022989"/>
    </source>
</evidence>
<proteinExistence type="inferred from homology"/>
<keyword evidence="6" id="KW-1133">Transmembrane helix</keyword>
<feature type="repeat" description="Solcar" evidence="9">
    <location>
        <begin position="350"/>
        <end position="438"/>
    </location>
</feature>
<dbReference type="GO" id="GO:1990519">
    <property type="term" value="P:pyrimidine nucleotide import into mitochondrion"/>
    <property type="evidence" value="ECO:0007669"/>
    <property type="project" value="TreeGrafter"/>
</dbReference>
<evidence type="ECO:0000256" key="1">
    <source>
        <dbReference type="ARBA" id="ARBA00004448"/>
    </source>
</evidence>
<dbReference type="PANTHER" id="PTHR45829:SF4">
    <property type="entry name" value="MITOCHONDRIAL CARRIER PROTEIN RIM2"/>
    <property type="match status" value="1"/>
</dbReference>
<dbReference type="eggNOG" id="KOG0757">
    <property type="taxonomic scope" value="Eukaryota"/>
</dbReference>
<feature type="region of interest" description="Disordered" evidence="11">
    <location>
        <begin position="302"/>
        <end position="343"/>
    </location>
</feature>
<evidence type="ECO:0000256" key="11">
    <source>
        <dbReference type="SAM" id="MobiDB-lite"/>
    </source>
</evidence>
<dbReference type="InParanoid" id="A0A0D2WIJ4"/>
<keyword evidence="7" id="KW-0496">Mitochondrion</keyword>
<evidence type="ECO:0000256" key="8">
    <source>
        <dbReference type="ARBA" id="ARBA00023136"/>
    </source>
</evidence>
<evidence type="ECO:0000313" key="12">
    <source>
        <dbReference type="EMBL" id="KJE88878.1"/>
    </source>
</evidence>
<keyword evidence="5" id="KW-0999">Mitochondrion inner membrane</keyword>
<dbReference type="InterPro" id="IPR049562">
    <property type="entry name" value="SLC25A33/36-like"/>
</dbReference>
<evidence type="ECO:0000256" key="5">
    <source>
        <dbReference type="ARBA" id="ARBA00022792"/>
    </source>
</evidence>
<dbReference type="SUPFAM" id="SSF103506">
    <property type="entry name" value="Mitochondrial carrier"/>
    <property type="match status" value="1"/>
</dbReference>
<keyword evidence="13" id="KW-1185">Reference proteome</keyword>
<sequence>MEGAAASSSPRPPQSPLAVPYHARSGLGLLLPSAREQQDTRQGRVTATGSSSTATNATSAHLAATTPGSRPPPPAWAHMLGGGLGGTLGTVATSPLEIIKTRMQSSQHRSDPRAPRTIRTALLQLYRVEGPRALFRGLVPNLVGVAPSRSIYFFSYSKGKEWVSALVDDKSSLVVPAGGAILAGVSASTITNPIWLVKTRLQLESESMRRVAAASTTTTTSLTGGAPLATAQPAQGLIAGTIRCVRDVYRREGIVGFYRGMSASYAGTLETIIQFVIYERLKEFAAKVRADSADVLMTTPQLSTTTDSGWESDDSAFGQRESTQSLPKHRLSAQPSAAVPSNAETSKSLRDFVEYTTIAGVAKLVASISTYPHEVIRTRLREKPVGNVAKYRGFFHCLGKIAIDEGWRALYSGMPAHLARVVPNTAIMFLTYEIVVHLAQ</sequence>
<dbReference type="GO" id="GO:0005743">
    <property type="term" value="C:mitochondrial inner membrane"/>
    <property type="evidence" value="ECO:0007669"/>
    <property type="project" value="UniProtKB-SubCell"/>
</dbReference>
<protein>
    <submittedName>
        <fullName evidence="12">Solute carrier family 25 member 36</fullName>
    </submittedName>
</protein>
<dbReference type="FunCoup" id="A0A0D2WIJ4">
    <property type="interactions" value="378"/>
</dbReference>
<dbReference type="Gene3D" id="1.50.40.10">
    <property type="entry name" value="Mitochondrial carrier domain"/>
    <property type="match status" value="2"/>
</dbReference>
<dbReference type="STRING" id="595528.A0A0D2WIJ4"/>
<dbReference type="RefSeq" id="XP_004365322.2">
    <property type="nucleotide sequence ID" value="XM_004365265.2"/>
</dbReference>
<evidence type="ECO:0000256" key="3">
    <source>
        <dbReference type="ARBA" id="ARBA00022692"/>
    </source>
</evidence>
<gene>
    <name evidence="12" type="ORF">CAOG_000451</name>
</gene>
<feature type="repeat" description="Solcar" evidence="9">
    <location>
        <begin position="171"/>
        <end position="284"/>
    </location>
</feature>
<keyword evidence="3 9" id="KW-0812">Transmembrane</keyword>
<keyword evidence="4" id="KW-0677">Repeat</keyword>
<accession>A0A0D2WIJ4</accession>
<dbReference type="InterPro" id="IPR018108">
    <property type="entry name" value="MCP_transmembrane"/>
</dbReference>
<feature type="repeat" description="Solcar" evidence="9">
    <location>
        <begin position="73"/>
        <end position="162"/>
    </location>
</feature>
<feature type="compositionally biased region" description="Low complexity" evidence="11">
    <location>
        <begin position="46"/>
        <end position="66"/>
    </location>
</feature>
<feature type="region of interest" description="Disordered" evidence="11">
    <location>
        <begin position="1"/>
        <end position="77"/>
    </location>
</feature>
<dbReference type="EMBL" id="KE346360">
    <property type="protein sequence ID" value="KJE88878.1"/>
    <property type="molecule type" value="Genomic_DNA"/>
</dbReference>
<evidence type="ECO:0000256" key="7">
    <source>
        <dbReference type="ARBA" id="ARBA00023128"/>
    </source>
</evidence>
<evidence type="ECO:0000313" key="13">
    <source>
        <dbReference type="Proteomes" id="UP000008743"/>
    </source>
</evidence>
<dbReference type="Proteomes" id="UP000008743">
    <property type="component" value="Unassembled WGS sequence"/>
</dbReference>
<evidence type="ECO:0000256" key="9">
    <source>
        <dbReference type="PROSITE-ProRule" id="PRU00282"/>
    </source>
</evidence>
<evidence type="ECO:0000256" key="2">
    <source>
        <dbReference type="ARBA" id="ARBA00022448"/>
    </source>
</evidence>
<dbReference type="PROSITE" id="PS50920">
    <property type="entry name" value="SOLCAR"/>
    <property type="match status" value="3"/>
</dbReference>
<name>A0A0D2WIJ4_CAPO3</name>
<dbReference type="OrthoDB" id="269120at2759"/>
<evidence type="ECO:0000256" key="10">
    <source>
        <dbReference type="RuleBase" id="RU000488"/>
    </source>
</evidence>
<dbReference type="PhylomeDB" id="A0A0D2WIJ4"/>
<reference evidence="13" key="1">
    <citation type="submission" date="2011-02" db="EMBL/GenBank/DDBJ databases">
        <title>The Genome Sequence of Capsaspora owczarzaki ATCC 30864.</title>
        <authorList>
            <person name="Russ C."/>
            <person name="Cuomo C."/>
            <person name="Burger G."/>
            <person name="Gray M.W."/>
            <person name="Holland P.W.H."/>
            <person name="King N."/>
            <person name="Lang F.B.F."/>
            <person name="Roger A.J."/>
            <person name="Ruiz-Trillo I."/>
            <person name="Young S.K."/>
            <person name="Zeng Q."/>
            <person name="Gargeya S."/>
            <person name="Alvarado L."/>
            <person name="Berlin A."/>
            <person name="Chapman S.B."/>
            <person name="Chen Z."/>
            <person name="Freedman E."/>
            <person name="Gellesch M."/>
            <person name="Goldberg J."/>
            <person name="Griggs A."/>
            <person name="Gujja S."/>
            <person name="Heilman E."/>
            <person name="Heiman D."/>
            <person name="Howarth C."/>
            <person name="Mehta T."/>
            <person name="Neiman D."/>
            <person name="Pearson M."/>
            <person name="Roberts A."/>
            <person name="Saif S."/>
            <person name="Shea T."/>
            <person name="Shenoy N."/>
            <person name="Sisk P."/>
            <person name="Stolte C."/>
            <person name="Sykes S."/>
            <person name="White J."/>
            <person name="Yandava C."/>
            <person name="Haas B."/>
            <person name="Nusbaum C."/>
            <person name="Birren B."/>
        </authorList>
    </citation>
    <scope>NUCLEOTIDE SEQUENCE</scope>
    <source>
        <strain evidence="13">ATCC 30864</strain>
    </source>
</reference>
<comment type="subcellular location">
    <subcellularLocation>
        <location evidence="1">Mitochondrion inner membrane</location>
        <topology evidence="1">Multi-pass membrane protein</topology>
    </subcellularLocation>
</comment>